<gene>
    <name evidence="2" type="ORF">BGAL_0071g00040</name>
</gene>
<keyword evidence="3" id="KW-1185">Reference proteome</keyword>
<dbReference type="AlphaFoldDB" id="A0A4V4HVC1"/>
<dbReference type="Proteomes" id="UP000308671">
    <property type="component" value="Unassembled WGS sequence"/>
</dbReference>
<feature type="compositionally biased region" description="Low complexity" evidence="1">
    <location>
        <begin position="263"/>
        <end position="285"/>
    </location>
</feature>
<protein>
    <recommendedName>
        <fullName evidence="4">J domain-containing protein</fullName>
    </recommendedName>
</protein>
<evidence type="ECO:0000256" key="1">
    <source>
        <dbReference type="SAM" id="MobiDB-lite"/>
    </source>
</evidence>
<feature type="compositionally biased region" description="Polar residues" evidence="1">
    <location>
        <begin position="197"/>
        <end position="214"/>
    </location>
</feature>
<evidence type="ECO:0008006" key="4">
    <source>
        <dbReference type="Google" id="ProtNLM"/>
    </source>
</evidence>
<sequence>MSSIANLKRAYLFLHRDSNPTSNPSDFYARKRFVTEAYRTLGAPARREAYDKEHNLNQPEPEKLSNSPRLKNNPSAKFERKKSWDEDYGDRDDLSDDESYDGRRHVSFAESHGMPLRRDSHSSSDDEAPQRTHGVGRVPYRRFPQSLVKDRGRNSSYGDRPRHALSIRHYRSRSPPLESSSSDNDSRSHSPLRTSFRGRNTANPFIRKSTTYGFHTNPFAVRSPARPPSPRSEASFDDSRLPSPERGSLHQYNNQSAHSFAERASAPNSRPSKSPSRRAASVARPVTDSVNWRQRYEMNHKVPQPKNSSGAYNNWSRSRRIQPPSPQPSPRPTSYNFPSHQFLQEPVIPFDRRPAYYPDHYDGKSYNPYGASGTERADDDIVQQLLLEWTPASEEAEAAAAQNTDENNRSTANRDLNDTYAKSSGVKIQSRHTAQEQVERTDIPNATKMNIKGGRRPMATVEDDAGELSSFETPLLFPRRAMTNFF</sequence>
<name>A0A4V4HVC1_9HELO</name>
<feature type="compositionally biased region" description="Basic and acidic residues" evidence="1">
    <location>
        <begin position="116"/>
        <end position="130"/>
    </location>
</feature>
<dbReference type="InterPro" id="IPR036869">
    <property type="entry name" value="J_dom_sf"/>
</dbReference>
<feature type="compositionally biased region" description="Low complexity" evidence="1">
    <location>
        <begin position="173"/>
        <end position="183"/>
    </location>
</feature>
<feature type="compositionally biased region" description="Basic residues" evidence="1">
    <location>
        <begin position="163"/>
        <end position="172"/>
    </location>
</feature>
<organism evidence="2 3">
    <name type="scientific">Botrytis galanthina</name>
    <dbReference type="NCBI Taxonomy" id="278940"/>
    <lineage>
        <taxon>Eukaryota</taxon>
        <taxon>Fungi</taxon>
        <taxon>Dikarya</taxon>
        <taxon>Ascomycota</taxon>
        <taxon>Pezizomycotina</taxon>
        <taxon>Leotiomycetes</taxon>
        <taxon>Helotiales</taxon>
        <taxon>Sclerotiniaceae</taxon>
        <taxon>Botrytis</taxon>
    </lineage>
</organism>
<proteinExistence type="predicted"/>
<feature type="compositionally biased region" description="Polar residues" evidence="1">
    <location>
        <begin position="64"/>
        <end position="75"/>
    </location>
</feature>
<dbReference type="OrthoDB" id="5431013at2759"/>
<feature type="compositionally biased region" description="Acidic residues" evidence="1">
    <location>
        <begin position="86"/>
        <end position="99"/>
    </location>
</feature>
<feature type="region of interest" description="Disordered" evidence="1">
    <location>
        <begin position="43"/>
        <end position="339"/>
    </location>
</feature>
<feature type="compositionally biased region" description="Polar residues" evidence="1">
    <location>
        <begin position="402"/>
        <end position="414"/>
    </location>
</feature>
<dbReference type="EMBL" id="PQXL01000071">
    <property type="protein sequence ID" value="THV52696.1"/>
    <property type="molecule type" value="Genomic_DNA"/>
</dbReference>
<feature type="compositionally biased region" description="Basic and acidic residues" evidence="1">
    <location>
        <begin position="45"/>
        <end position="63"/>
    </location>
</feature>
<dbReference type="SUPFAM" id="SSF46565">
    <property type="entry name" value="Chaperone J-domain"/>
    <property type="match status" value="1"/>
</dbReference>
<reference evidence="2 3" key="1">
    <citation type="submission" date="2017-12" db="EMBL/GenBank/DDBJ databases">
        <title>Comparative genomics of Botrytis spp.</title>
        <authorList>
            <person name="Valero-Jimenez C.A."/>
            <person name="Tapia P."/>
            <person name="Veloso J."/>
            <person name="Silva-Moreno E."/>
            <person name="Staats M."/>
            <person name="Valdes J.H."/>
            <person name="Van Kan J.A.L."/>
        </authorList>
    </citation>
    <scope>NUCLEOTIDE SEQUENCE [LARGE SCALE GENOMIC DNA]</scope>
    <source>
        <strain evidence="2 3">MUCL435</strain>
    </source>
</reference>
<feature type="region of interest" description="Disordered" evidence="1">
    <location>
        <begin position="395"/>
        <end position="437"/>
    </location>
</feature>
<feature type="compositionally biased region" description="Polar residues" evidence="1">
    <location>
        <begin position="305"/>
        <end position="315"/>
    </location>
</feature>
<comment type="caution">
    <text evidence="2">The sequence shown here is derived from an EMBL/GenBank/DDBJ whole genome shotgun (WGS) entry which is preliminary data.</text>
</comment>
<accession>A0A4V4HVC1</accession>
<evidence type="ECO:0000313" key="2">
    <source>
        <dbReference type="EMBL" id="THV52696.1"/>
    </source>
</evidence>
<evidence type="ECO:0000313" key="3">
    <source>
        <dbReference type="Proteomes" id="UP000308671"/>
    </source>
</evidence>